<dbReference type="GO" id="GO:1904680">
    <property type="term" value="F:peptide transmembrane transporter activity"/>
    <property type="evidence" value="ECO:0007669"/>
    <property type="project" value="TreeGrafter"/>
</dbReference>
<comment type="subcellular location">
    <subcellularLocation>
        <location evidence="1">Periplasm</location>
    </subcellularLocation>
</comment>
<evidence type="ECO:0000256" key="2">
    <source>
        <dbReference type="ARBA" id="ARBA00005695"/>
    </source>
</evidence>
<dbReference type="CDD" id="cd08497">
    <property type="entry name" value="MbnE-like"/>
    <property type="match status" value="1"/>
</dbReference>
<keyword evidence="3" id="KW-0732">Signal</keyword>
<dbReference type="PANTHER" id="PTHR30290">
    <property type="entry name" value="PERIPLASMIC BINDING COMPONENT OF ABC TRANSPORTER"/>
    <property type="match status" value="1"/>
</dbReference>
<name>A0A5B8I5J8_9RHOB</name>
<sequence length="642" mass="73243">MQELQMPSSRAVIDHPEGGRWRHPWRRQLAGVLTAAIMLMPVNAAAQENIIKSHGIATYGDLKYPADFEHLDYVNPDAPKGGEISIWADGTFDSLNPYTTKGRAGALGNIFFESLLEGTADETGSYYGLLAESLEYPESQDWVIFNIRPEARFSDGTPVTAEDVKFSHDLFIEQGLPSYREAVKQLVKEAVVLDERRVQFIFQDDVPRKNLILQVGGTPVFSKKWFEETGSKLDETRLEPAVGSSPYLLESVDVNRRIVYKRNPDYWGWDLPINQGRHNYDRIRVEYFADSNAAFEAFKRGEYTFRIESEAEANTWTQSYNFSAVRQRHVIKEELPDGNIPAALGFVFNMRRDVFKDPKVREALGLMYNFEWSNKTLFQGLYARQDSFWEGSQLEAKGPPTEGELELLEPLAADLPDGILTEDAVTFPENDPGVALPSRRVMRQALGLLADAGWEAGQDGKLRNAEGETLQFEIMGRNPLLDRVVNPYVENLKQLGVDVTYNRIDPSQYTFRRRAFDFDMVIYPYTMGPEPGIGLGQPFGSEDADHSVFNPAGVANPAIDTLIETIVDAQTREDLVPSVRALDRSLRAMHFWVPMWYKDKYWVAYFDMYEHPETLPKYALGYLDFWWWNEEKARKLRDEGAL</sequence>
<evidence type="ECO:0000259" key="4">
    <source>
        <dbReference type="Pfam" id="PF00496"/>
    </source>
</evidence>
<proteinExistence type="inferred from homology"/>
<dbReference type="KEGG" id="lit:FPZ52_02675"/>
<dbReference type="InterPro" id="IPR030678">
    <property type="entry name" value="Peptide/Ni-bd"/>
</dbReference>
<dbReference type="PIRSF" id="PIRSF002741">
    <property type="entry name" value="MppA"/>
    <property type="match status" value="1"/>
</dbReference>
<gene>
    <name evidence="5" type="ORF">FPZ52_02675</name>
</gene>
<dbReference type="EMBL" id="CP042261">
    <property type="protein sequence ID" value="QDY68629.1"/>
    <property type="molecule type" value="Genomic_DNA"/>
</dbReference>
<accession>A0A5B8I5J8</accession>
<dbReference type="Proteomes" id="UP000318483">
    <property type="component" value="Chromosome"/>
</dbReference>
<dbReference type="SUPFAM" id="SSF53850">
    <property type="entry name" value="Periplasmic binding protein-like II"/>
    <property type="match status" value="1"/>
</dbReference>
<dbReference type="OrthoDB" id="9803988at2"/>
<evidence type="ECO:0000256" key="3">
    <source>
        <dbReference type="ARBA" id="ARBA00022729"/>
    </source>
</evidence>
<dbReference type="Gene3D" id="3.10.105.10">
    <property type="entry name" value="Dipeptide-binding Protein, Domain 3"/>
    <property type="match status" value="1"/>
</dbReference>
<dbReference type="InterPro" id="IPR039424">
    <property type="entry name" value="SBP_5"/>
</dbReference>
<comment type="similarity">
    <text evidence="2">Belongs to the bacterial solute-binding protein 5 family.</text>
</comment>
<dbReference type="GO" id="GO:0015833">
    <property type="term" value="P:peptide transport"/>
    <property type="evidence" value="ECO:0007669"/>
    <property type="project" value="TreeGrafter"/>
</dbReference>
<organism evidence="5 6">
    <name type="scientific">Qingshengfaniella alkalisoli</name>
    <dbReference type="NCBI Taxonomy" id="2599296"/>
    <lineage>
        <taxon>Bacteria</taxon>
        <taxon>Pseudomonadati</taxon>
        <taxon>Pseudomonadota</taxon>
        <taxon>Alphaproteobacteria</taxon>
        <taxon>Rhodobacterales</taxon>
        <taxon>Paracoccaceae</taxon>
        <taxon>Qingshengfaniella</taxon>
    </lineage>
</organism>
<dbReference type="AlphaFoldDB" id="A0A5B8I5J8"/>
<evidence type="ECO:0000313" key="6">
    <source>
        <dbReference type="Proteomes" id="UP000318483"/>
    </source>
</evidence>
<feature type="domain" description="Solute-binding protein family 5" evidence="4">
    <location>
        <begin position="127"/>
        <end position="533"/>
    </location>
</feature>
<protein>
    <submittedName>
        <fullName evidence="5">ABC transporter substrate-binding protein</fullName>
    </submittedName>
</protein>
<dbReference type="GO" id="GO:0030288">
    <property type="term" value="C:outer membrane-bounded periplasmic space"/>
    <property type="evidence" value="ECO:0007669"/>
    <property type="project" value="TreeGrafter"/>
</dbReference>
<dbReference type="PANTHER" id="PTHR30290:SF64">
    <property type="entry name" value="ABC TRANSPORTER PERIPLASMIC BINDING PROTEIN"/>
    <property type="match status" value="1"/>
</dbReference>
<evidence type="ECO:0000313" key="5">
    <source>
        <dbReference type="EMBL" id="QDY68629.1"/>
    </source>
</evidence>
<evidence type="ECO:0000256" key="1">
    <source>
        <dbReference type="ARBA" id="ARBA00004418"/>
    </source>
</evidence>
<dbReference type="InterPro" id="IPR000914">
    <property type="entry name" value="SBP_5_dom"/>
</dbReference>
<reference evidence="5 6" key="1">
    <citation type="submission" date="2019-07" db="EMBL/GenBank/DDBJ databases">
        <title>Litoreibacter alkalisoli sp. nov., isolated from saline-alkaline soil.</title>
        <authorList>
            <person name="Wang S."/>
            <person name="Xu L."/>
            <person name="Xing Y.-T."/>
            <person name="Sun J.-Q."/>
        </authorList>
    </citation>
    <scope>NUCLEOTIDE SEQUENCE [LARGE SCALE GENOMIC DNA]</scope>
    <source>
        <strain evidence="5 6">LN3S51</strain>
    </source>
</reference>
<dbReference type="Pfam" id="PF00496">
    <property type="entry name" value="SBP_bac_5"/>
    <property type="match status" value="1"/>
</dbReference>
<dbReference type="GO" id="GO:0043190">
    <property type="term" value="C:ATP-binding cassette (ABC) transporter complex"/>
    <property type="evidence" value="ECO:0007669"/>
    <property type="project" value="InterPro"/>
</dbReference>
<keyword evidence="6" id="KW-1185">Reference proteome</keyword>
<dbReference type="GO" id="GO:0042884">
    <property type="term" value="P:microcin transport"/>
    <property type="evidence" value="ECO:0007669"/>
    <property type="project" value="TreeGrafter"/>
</dbReference>
<dbReference type="Gene3D" id="3.40.190.10">
    <property type="entry name" value="Periplasmic binding protein-like II"/>
    <property type="match status" value="1"/>
</dbReference>